<dbReference type="Pfam" id="PF02575">
    <property type="entry name" value="YbaB_DNA_bd"/>
    <property type="match status" value="1"/>
</dbReference>
<evidence type="ECO:0000256" key="2">
    <source>
        <dbReference type="SAM" id="MobiDB-lite"/>
    </source>
</evidence>
<dbReference type="EMBL" id="RJKM01000001">
    <property type="protein sequence ID" value="ROP39998.1"/>
    <property type="molecule type" value="Genomic_DNA"/>
</dbReference>
<keyword evidence="1" id="KW-0175">Coiled coil</keyword>
<gene>
    <name evidence="3" type="ORF">EDD40_5401</name>
</gene>
<protein>
    <submittedName>
        <fullName evidence="3">YbaB/EbfC DNA-binding family protein</fullName>
    </submittedName>
</protein>
<evidence type="ECO:0000313" key="4">
    <source>
        <dbReference type="Proteomes" id="UP000268727"/>
    </source>
</evidence>
<dbReference type="Gene3D" id="3.30.1310.10">
    <property type="entry name" value="Nucleoid-associated protein YbaB-like domain"/>
    <property type="match status" value="1"/>
</dbReference>
<dbReference type="InterPro" id="IPR036894">
    <property type="entry name" value="YbaB-like_sf"/>
</dbReference>
<evidence type="ECO:0000256" key="1">
    <source>
        <dbReference type="SAM" id="Coils"/>
    </source>
</evidence>
<organism evidence="3 4">
    <name type="scientific">Saccharothrix texasensis</name>
    <dbReference type="NCBI Taxonomy" id="103734"/>
    <lineage>
        <taxon>Bacteria</taxon>
        <taxon>Bacillati</taxon>
        <taxon>Actinomycetota</taxon>
        <taxon>Actinomycetes</taxon>
        <taxon>Pseudonocardiales</taxon>
        <taxon>Pseudonocardiaceae</taxon>
        <taxon>Saccharothrix</taxon>
    </lineage>
</organism>
<accession>A0A3N1HBW4</accession>
<dbReference type="Proteomes" id="UP000268727">
    <property type="component" value="Unassembled WGS sequence"/>
</dbReference>
<feature type="region of interest" description="Disordered" evidence="2">
    <location>
        <begin position="1"/>
        <end position="44"/>
    </location>
</feature>
<dbReference type="InterPro" id="IPR004401">
    <property type="entry name" value="YbaB/EbfC"/>
</dbReference>
<keyword evidence="4" id="KW-1185">Reference proteome</keyword>
<comment type="caution">
    <text evidence="3">The sequence shown here is derived from an EMBL/GenBank/DDBJ whole genome shotgun (WGS) entry which is preliminary data.</text>
</comment>
<dbReference type="SUPFAM" id="SSF82607">
    <property type="entry name" value="YbaB-like"/>
    <property type="match status" value="1"/>
</dbReference>
<reference evidence="3 4" key="1">
    <citation type="submission" date="2018-11" db="EMBL/GenBank/DDBJ databases">
        <title>Sequencing the genomes of 1000 actinobacteria strains.</title>
        <authorList>
            <person name="Klenk H.-P."/>
        </authorList>
    </citation>
    <scope>NUCLEOTIDE SEQUENCE [LARGE SCALE GENOMIC DNA]</scope>
    <source>
        <strain evidence="3 4">DSM 44231</strain>
    </source>
</reference>
<evidence type="ECO:0000313" key="3">
    <source>
        <dbReference type="EMBL" id="ROP39998.1"/>
    </source>
</evidence>
<keyword evidence="3" id="KW-0238">DNA-binding</keyword>
<sequence length="203" mass="21604">MTLCPHPPTTHRRISAGTHGPRLASAPLESAHEGTAVTDPTGRRAELEARNAAMREQVDSLLAELRKKTDELRETQAQAMAITATAVSKDGSVRATVDSAGALTALEFSANAFERTTPDKLARLTAETVQQAVAKARTELNEVLAPAQAGPSIDLSEMLPGVPSLADLIPQPPVVPQPSTQPRRPAPRSDDDDGDTFMDRSGW</sequence>
<proteinExistence type="predicted"/>
<feature type="coiled-coil region" evidence="1">
    <location>
        <begin position="44"/>
        <end position="78"/>
    </location>
</feature>
<dbReference type="GO" id="GO:0003677">
    <property type="term" value="F:DNA binding"/>
    <property type="evidence" value="ECO:0007669"/>
    <property type="project" value="UniProtKB-KW"/>
</dbReference>
<name>A0A3N1HBW4_9PSEU</name>
<dbReference type="AlphaFoldDB" id="A0A3N1HBW4"/>
<feature type="region of interest" description="Disordered" evidence="2">
    <location>
        <begin position="163"/>
        <end position="203"/>
    </location>
</feature>